<evidence type="ECO:0000313" key="10">
    <source>
        <dbReference type="EMBL" id="KPV77519.1"/>
    </source>
</evidence>
<evidence type="ECO:0000256" key="2">
    <source>
        <dbReference type="ARBA" id="ARBA00022664"/>
    </source>
</evidence>
<protein>
    <recommendedName>
        <fullName evidence="8">Splicing factor YJU2</fullName>
    </recommendedName>
</protein>
<comment type="similarity">
    <text evidence="8">Belongs to the CWC16 family. YJU2 subfamily.</text>
</comment>
<keyword evidence="5 8" id="KW-0862">Zinc</keyword>
<gene>
    <name evidence="10" type="ORF">RHOBADRAFT_51363</name>
</gene>
<dbReference type="InterPro" id="IPR007590">
    <property type="entry name" value="Saf4/Yju2"/>
</dbReference>
<evidence type="ECO:0000256" key="5">
    <source>
        <dbReference type="ARBA" id="ARBA00022833"/>
    </source>
</evidence>
<keyword evidence="4 8" id="KW-0747">Spliceosome</keyword>
<evidence type="ECO:0000256" key="4">
    <source>
        <dbReference type="ARBA" id="ARBA00022728"/>
    </source>
</evidence>
<dbReference type="GeneID" id="28976248"/>
<proteinExistence type="inferred from homology"/>
<dbReference type="GO" id="GO:0071006">
    <property type="term" value="C:U2-type catalytic step 1 spliceosome"/>
    <property type="evidence" value="ECO:0007669"/>
    <property type="project" value="UniProtKB-UniRule"/>
</dbReference>
<feature type="compositionally biased region" description="Low complexity" evidence="9">
    <location>
        <begin position="290"/>
        <end position="301"/>
    </location>
</feature>
<feature type="binding site" evidence="8">
    <location>
        <position position="43"/>
    </location>
    <ligand>
        <name>Zn(2+)</name>
        <dbReference type="ChEBI" id="CHEBI:29105"/>
    </ligand>
</feature>
<feature type="compositionally biased region" description="Low complexity" evidence="9">
    <location>
        <begin position="234"/>
        <end position="245"/>
    </location>
</feature>
<dbReference type="Proteomes" id="UP000053890">
    <property type="component" value="Unassembled WGS sequence"/>
</dbReference>
<evidence type="ECO:0000256" key="6">
    <source>
        <dbReference type="ARBA" id="ARBA00023187"/>
    </source>
</evidence>
<evidence type="ECO:0000256" key="7">
    <source>
        <dbReference type="ARBA" id="ARBA00023242"/>
    </source>
</evidence>
<dbReference type="HAMAP" id="MF_03226">
    <property type="entry name" value="YJU2"/>
    <property type="match status" value="1"/>
</dbReference>
<evidence type="ECO:0000256" key="1">
    <source>
        <dbReference type="ARBA" id="ARBA00004123"/>
    </source>
</evidence>
<dbReference type="InterPro" id="IPR043701">
    <property type="entry name" value="Yju2"/>
</dbReference>
<comment type="subcellular location">
    <subcellularLocation>
        <location evidence="1 8">Nucleus</location>
    </subcellularLocation>
</comment>
<feature type="binding site" evidence="8">
    <location>
        <position position="83"/>
    </location>
    <ligand>
        <name>Zn(2+)</name>
        <dbReference type="ChEBI" id="CHEBI:29105"/>
    </ligand>
</feature>
<dbReference type="EMBL" id="KQ474074">
    <property type="protein sequence ID" value="KPV77519.1"/>
    <property type="molecule type" value="Genomic_DNA"/>
</dbReference>
<feature type="binding site" evidence="8">
    <location>
        <position position="80"/>
    </location>
    <ligand>
        <name>Zn(2+)</name>
        <dbReference type="ChEBI" id="CHEBI:29105"/>
    </ligand>
</feature>
<dbReference type="RefSeq" id="XP_018273568.1">
    <property type="nucleotide sequence ID" value="XM_018415800.1"/>
</dbReference>
<evidence type="ECO:0000313" key="11">
    <source>
        <dbReference type="Proteomes" id="UP000053890"/>
    </source>
</evidence>
<keyword evidence="6" id="KW-0508">mRNA splicing</keyword>
<comment type="function">
    <text evidence="8">Part of the spliceosome which catalyzes two sequential transesterification reactions, first the excision of the non-coding intron from pre-mRNA and then the ligation of the coding exons to form the mature mRNA. Plays a role in stabilizing the structure of the spliceosome catalytic core and docking of the branch helix into the active site, producing 5'-exon and lariat intron-3'-intermediates.</text>
</comment>
<dbReference type="Pfam" id="PF04502">
    <property type="entry name" value="Saf4_Yju2"/>
    <property type="match status" value="1"/>
</dbReference>
<keyword evidence="11" id="KW-1185">Reference proteome</keyword>
<comment type="subunit">
    <text evidence="8">Component of the spliceosome. Present in the activated B complex, the catalytically activated B* complex which catalyzes the branching, the catalytic step 1 C complex catalyzing the exon ligation, and the postcatalytic P complex containing the ligated exons (mRNA) and the excised lariat intron.</text>
</comment>
<feature type="region of interest" description="Disordered" evidence="9">
    <location>
        <begin position="224"/>
        <end position="324"/>
    </location>
</feature>
<evidence type="ECO:0000256" key="8">
    <source>
        <dbReference type="HAMAP-Rule" id="MF_03226"/>
    </source>
</evidence>
<keyword evidence="2" id="KW-0507">mRNA processing</keyword>
<feature type="compositionally biased region" description="Low complexity" evidence="9">
    <location>
        <begin position="265"/>
        <end position="279"/>
    </location>
</feature>
<name>A0A194SAA4_RHOGW</name>
<dbReference type="PANTHER" id="PTHR12111">
    <property type="entry name" value="SPLICING FACTOR YJU2"/>
    <property type="match status" value="1"/>
</dbReference>
<keyword evidence="7 8" id="KW-0539">Nucleus</keyword>
<dbReference type="GO" id="GO:0046872">
    <property type="term" value="F:metal ion binding"/>
    <property type="evidence" value="ECO:0007669"/>
    <property type="project" value="UniProtKB-KW"/>
</dbReference>
<sequence>MSERKVLNKYFPPDFDPSKIPRRKMPKDKQQVVRLMSPFSMRCNTCGEYIYKGKKFNARKETVQGEEYYGIKIFRFYIKCTQCSSEITFKTDPKNSDYNCEHGAQRNFEPWRGNDDKVEEDKLARLEEEENNPMAALENKAIDSKREMDILDALSAIKSRNSRLEKTGKEDSTRILEHISSRAEVGDTALERKLTEFEERQRREEEEDEDEVRRVFGRAYLDGVPDIELDDGAPSESSSGSAPTTPRDGEDLPVASGSGSGSASGAGAKAAAAASTSTAVKRKLDTVEPSAASLLSAESRAIVGKASGSMAPPKKKKANSALANKLGIKLKPASGSK</sequence>
<dbReference type="GO" id="GO:0000349">
    <property type="term" value="P:generation of catalytic spliceosome for first transesterification step"/>
    <property type="evidence" value="ECO:0007669"/>
    <property type="project" value="UniProtKB-UniRule"/>
</dbReference>
<dbReference type="STRING" id="578459.A0A194SAA4"/>
<dbReference type="AlphaFoldDB" id="A0A194SAA4"/>
<dbReference type="OrthoDB" id="674963at2759"/>
<keyword evidence="3 8" id="KW-0479">Metal-binding</keyword>
<accession>A0A194SAA4</accession>
<evidence type="ECO:0000256" key="3">
    <source>
        <dbReference type="ARBA" id="ARBA00022723"/>
    </source>
</evidence>
<dbReference type="OMA" id="NSDYNCE"/>
<evidence type="ECO:0000256" key="9">
    <source>
        <dbReference type="SAM" id="MobiDB-lite"/>
    </source>
</evidence>
<feature type="binding site" evidence="8">
    <location>
        <position position="46"/>
    </location>
    <ligand>
        <name>Zn(2+)</name>
        <dbReference type="ChEBI" id="CHEBI:29105"/>
    </ligand>
</feature>
<organism evidence="10 11">
    <name type="scientific">Rhodotorula graminis (strain WP1)</name>
    <dbReference type="NCBI Taxonomy" id="578459"/>
    <lineage>
        <taxon>Eukaryota</taxon>
        <taxon>Fungi</taxon>
        <taxon>Dikarya</taxon>
        <taxon>Basidiomycota</taxon>
        <taxon>Pucciniomycotina</taxon>
        <taxon>Microbotryomycetes</taxon>
        <taxon>Sporidiobolales</taxon>
        <taxon>Sporidiobolaceae</taxon>
        <taxon>Rhodotorula</taxon>
    </lineage>
</organism>
<dbReference type="PANTHER" id="PTHR12111:SF1">
    <property type="entry name" value="SPLICING FACTOR YJU2"/>
    <property type="match status" value="1"/>
</dbReference>
<reference evidence="10 11" key="1">
    <citation type="journal article" date="2015" name="Front. Microbiol.">
        <title>Genome sequence of the plant growth promoting endophytic yeast Rhodotorula graminis WP1.</title>
        <authorList>
            <person name="Firrincieli A."/>
            <person name="Otillar R."/>
            <person name="Salamov A."/>
            <person name="Schmutz J."/>
            <person name="Khan Z."/>
            <person name="Redman R.S."/>
            <person name="Fleck N.D."/>
            <person name="Lindquist E."/>
            <person name="Grigoriev I.V."/>
            <person name="Doty S.L."/>
        </authorList>
    </citation>
    <scope>NUCLEOTIDE SEQUENCE [LARGE SCALE GENOMIC DNA]</scope>
    <source>
        <strain evidence="10 11">WP1</strain>
    </source>
</reference>